<name>A0A0X2NLR5_9CORY</name>
<dbReference type="PIRSF" id="PIRSF000193">
    <property type="entry name" value="Pyrrol-5-carb_rd"/>
    <property type="match status" value="1"/>
</dbReference>
<evidence type="ECO:0000313" key="5">
    <source>
        <dbReference type="Proteomes" id="UP000182498"/>
    </source>
</evidence>
<dbReference type="InterPro" id="IPR036291">
    <property type="entry name" value="NAD(P)-bd_dom_sf"/>
</dbReference>
<proteinExistence type="inferred from homology"/>
<dbReference type="AlphaFoldDB" id="A0A0X2NLR5"/>
<dbReference type="EC" id="1.5.1.2" evidence="4"/>
<sequence length="269" mass="27641">MAEGREVTAGVIGVIGVGEIAEAMVTGLLGEDAGAPDRVVLSPRGAARAAGLAAGFDAVSVAPSNAEVAEAADTVIVSVRPDQLNEALDGVTFRAGQLVISTLAGVDLDTLRDAVGGSDAAGPGIVRSVPLPPVARRAGVTPVIPADPRAVALFDLLGGHLAVDDEEQMATVTVLTGAQTGLLQYIAELCRWAADNGLDPASSEMFIRNTVAGLEPGLRDATTPIGGLIDNFETEGGLNWQLRTGFFDDLTTGALTRELDTLHRRVRGE</sequence>
<dbReference type="PANTHER" id="PTHR11645:SF13">
    <property type="entry name" value="PYRROLINE-5-CARBOXYLATE REDUCTASE CATALYTIC N-TERMINAL DOMAIN-CONTAINING PROTEIN"/>
    <property type="match status" value="1"/>
</dbReference>
<dbReference type="Proteomes" id="UP000182498">
    <property type="component" value="Unassembled WGS sequence"/>
</dbReference>
<dbReference type="GO" id="GO:0055129">
    <property type="term" value="P:L-proline biosynthetic process"/>
    <property type="evidence" value="ECO:0007669"/>
    <property type="project" value="TreeGrafter"/>
</dbReference>
<evidence type="ECO:0000313" key="4">
    <source>
        <dbReference type="EMBL" id="CUU66414.1"/>
    </source>
</evidence>
<protein>
    <submittedName>
        <fullName evidence="4">Pyrroline-5-carboxylate reductase</fullName>
        <ecNumber evidence="4">1.5.1.2</ecNumber>
    </submittedName>
</protein>
<comment type="similarity">
    <text evidence="1">Belongs to the pyrroline-5-carboxylate reductase family.</text>
</comment>
<dbReference type="EMBL" id="FAUH01000011">
    <property type="protein sequence ID" value="CUU66414.1"/>
    <property type="molecule type" value="Genomic_DNA"/>
</dbReference>
<dbReference type="RefSeq" id="WP_073884211.1">
    <property type="nucleotide sequence ID" value="NZ_FAUH01000011.1"/>
</dbReference>
<organism evidence="4 5">
    <name type="scientific">Corynebacterium variabile</name>
    <dbReference type="NCBI Taxonomy" id="1727"/>
    <lineage>
        <taxon>Bacteria</taxon>
        <taxon>Bacillati</taxon>
        <taxon>Actinomycetota</taxon>
        <taxon>Actinomycetes</taxon>
        <taxon>Mycobacteriales</taxon>
        <taxon>Corynebacteriaceae</taxon>
        <taxon>Corynebacterium</taxon>
    </lineage>
</organism>
<feature type="domain" description="Pyrroline-5-carboxylate reductase catalytic N-terminal" evidence="3">
    <location>
        <begin position="12"/>
        <end position="105"/>
    </location>
</feature>
<evidence type="ECO:0000259" key="3">
    <source>
        <dbReference type="Pfam" id="PF03807"/>
    </source>
</evidence>
<gene>
    <name evidence="4" type="ORF">CVAR292_01758</name>
</gene>
<accession>A0A0X2NLR5</accession>
<dbReference type="GO" id="GO:0004735">
    <property type="term" value="F:pyrroline-5-carboxylate reductase activity"/>
    <property type="evidence" value="ECO:0007669"/>
    <property type="project" value="UniProtKB-EC"/>
</dbReference>
<dbReference type="Pfam" id="PF03807">
    <property type="entry name" value="F420_oxidored"/>
    <property type="match status" value="1"/>
</dbReference>
<dbReference type="InterPro" id="IPR000304">
    <property type="entry name" value="Pyrroline-COOH_reductase"/>
</dbReference>
<dbReference type="Gene3D" id="3.40.50.720">
    <property type="entry name" value="NAD(P)-binding Rossmann-like Domain"/>
    <property type="match status" value="1"/>
</dbReference>
<evidence type="ECO:0000256" key="1">
    <source>
        <dbReference type="ARBA" id="ARBA00005525"/>
    </source>
</evidence>
<feature type="binding site" evidence="2">
    <location>
        <position position="65"/>
    </location>
    <ligand>
        <name>NADPH</name>
        <dbReference type="ChEBI" id="CHEBI:57783"/>
    </ligand>
</feature>
<keyword evidence="2" id="KW-0521">NADP</keyword>
<dbReference type="PANTHER" id="PTHR11645">
    <property type="entry name" value="PYRROLINE-5-CARBOXYLATE REDUCTASE"/>
    <property type="match status" value="1"/>
</dbReference>
<evidence type="ECO:0000256" key="2">
    <source>
        <dbReference type="PIRSR" id="PIRSR000193-1"/>
    </source>
</evidence>
<keyword evidence="4" id="KW-0560">Oxidoreductase</keyword>
<dbReference type="SUPFAM" id="SSF51735">
    <property type="entry name" value="NAD(P)-binding Rossmann-fold domains"/>
    <property type="match status" value="1"/>
</dbReference>
<dbReference type="InterPro" id="IPR028939">
    <property type="entry name" value="P5C_Rdtase_cat_N"/>
</dbReference>
<keyword evidence="5" id="KW-1185">Reference proteome</keyword>
<reference evidence="5" key="1">
    <citation type="submission" date="2015-11" db="EMBL/GenBank/DDBJ databases">
        <authorList>
            <person name="Dugat-Bony E."/>
        </authorList>
    </citation>
    <scope>NUCLEOTIDE SEQUENCE [LARGE SCALE GENOMIC DNA]</scope>
    <source>
        <strain evidence="5">Mu292</strain>
    </source>
</reference>